<sequence length="107" mass="11724">MRKHKIRASYQPKPNFSGQPAGAQTRTTSRPGVPLSPRACLPDHLLAAAAPHASLFSSPHRHLVLAGALANNSKLIHLVAWALLYFSITRRPCCLRARETLFLLCSC</sequence>
<protein>
    <submittedName>
        <fullName evidence="2">Uncharacterized protein</fullName>
    </submittedName>
</protein>
<evidence type="ECO:0000313" key="3">
    <source>
        <dbReference type="Proteomes" id="UP001281614"/>
    </source>
</evidence>
<name>A0AAD9YXA1_COLKA</name>
<accession>A0AAD9YXA1</accession>
<feature type="region of interest" description="Disordered" evidence="1">
    <location>
        <begin position="1"/>
        <end position="35"/>
    </location>
</feature>
<proteinExistence type="predicted"/>
<dbReference type="EMBL" id="VYYT01000001">
    <property type="protein sequence ID" value="KAK2780318.1"/>
    <property type="molecule type" value="Genomic_DNA"/>
</dbReference>
<reference evidence="2" key="1">
    <citation type="submission" date="2023-02" db="EMBL/GenBank/DDBJ databases">
        <title>Colletotrichum kahawae CIFC_Que2 genome sequencing and assembly.</title>
        <authorList>
            <person name="Baroncelli R."/>
        </authorList>
    </citation>
    <scope>NUCLEOTIDE SEQUENCE</scope>
    <source>
        <strain evidence="2">CIFC_Que2</strain>
    </source>
</reference>
<feature type="compositionally biased region" description="Polar residues" evidence="1">
    <location>
        <begin position="12"/>
        <end position="30"/>
    </location>
</feature>
<evidence type="ECO:0000256" key="1">
    <source>
        <dbReference type="SAM" id="MobiDB-lite"/>
    </source>
</evidence>
<gene>
    <name evidence="2" type="ORF">CKAH01_00262</name>
</gene>
<evidence type="ECO:0000313" key="2">
    <source>
        <dbReference type="EMBL" id="KAK2780318.1"/>
    </source>
</evidence>
<dbReference type="AlphaFoldDB" id="A0AAD9YXA1"/>
<dbReference type="Proteomes" id="UP001281614">
    <property type="component" value="Unassembled WGS sequence"/>
</dbReference>
<comment type="caution">
    <text evidence="2">The sequence shown here is derived from an EMBL/GenBank/DDBJ whole genome shotgun (WGS) entry which is preliminary data.</text>
</comment>
<keyword evidence="3" id="KW-1185">Reference proteome</keyword>
<organism evidence="2 3">
    <name type="scientific">Colletotrichum kahawae</name>
    <name type="common">Coffee berry disease fungus</name>
    <dbReference type="NCBI Taxonomy" id="34407"/>
    <lineage>
        <taxon>Eukaryota</taxon>
        <taxon>Fungi</taxon>
        <taxon>Dikarya</taxon>
        <taxon>Ascomycota</taxon>
        <taxon>Pezizomycotina</taxon>
        <taxon>Sordariomycetes</taxon>
        <taxon>Hypocreomycetidae</taxon>
        <taxon>Glomerellales</taxon>
        <taxon>Glomerellaceae</taxon>
        <taxon>Colletotrichum</taxon>
        <taxon>Colletotrichum gloeosporioides species complex</taxon>
    </lineage>
</organism>